<sequence>MHISKYMAFILVFIFAIVSPQFTKAQDGMIGADDDLNIGGDIFSDFNEDLQEQQIYEDERYYKYGRFFSFSMGIGYTTWDGNRGKMYEDLPPTFNLTVQYFSDFQSAWNIGFAYSKHNISLTKPTQGISSAASIDISMLRMYFGYRYYIDTSNLGTAITYSNPYITARFEYWYEQEKIETVGEKKEDSFGGAGVALGGGLEFPIKIKESYVNIEALLHTVALQDVRTIKYASKDGGPGVPDLSGFAYSLTVNYVWNW</sequence>
<accession>A0ABY0IFF1</accession>
<name>A0ABY0IFF1_9BACT</name>
<protein>
    <recommendedName>
        <fullName evidence="4">Outer membrane protein beta-barrel domain-containing protein</fullName>
    </recommendedName>
</protein>
<gene>
    <name evidence="2" type="ORF">DAY19_12620</name>
</gene>
<keyword evidence="1" id="KW-0732">Signal</keyword>
<organism evidence="2 3">
    <name type="scientific">Halobacteriovorax vibrionivorans</name>
    <dbReference type="NCBI Taxonomy" id="2152716"/>
    <lineage>
        <taxon>Bacteria</taxon>
        <taxon>Pseudomonadati</taxon>
        <taxon>Bdellovibrionota</taxon>
        <taxon>Bacteriovoracia</taxon>
        <taxon>Bacteriovoracales</taxon>
        <taxon>Halobacteriovoraceae</taxon>
        <taxon>Halobacteriovorax</taxon>
    </lineage>
</organism>
<evidence type="ECO:0008006" key="4">
    <source>
        <dbReference type="Google" id="ProtNLM"/>
    </source>
</evidence>
<evidence type="ECO:0000256" key="1">
    <source>
        <dbReference type="SAM" id="SignalP"/>
    </source>
</evidence>
<feature type="signal peptide" evidence="1">
    <location>
        <begin position="1"/>
        <end position="25"/>
    </location>
</feature>
<feature type="chain" id="PRO_5045581451" description="Outer membrane protein beta-barrel domain-containing protein" evidence="1">
    <location>
        <begin position="26"/>
        <end position="257"/>
    </location>
</feature>
<proteinExistence type="predicted"/>
<reference evidence="3" key="1">
    <citation type="journal article" date="2019" name="Int. J. Syst. Evol. Microbiol.">
        <title>Halobacteriovorax valvorus sp. nov., a novel prokaryotic predator isolated from coastal seawater of China.</title>
        <authorList>
            <person name="Chen M.-X."/>
        </authorList>
    </citation>
    <scope>NUCLEOTIDE SEQUENCE [LARGE SCALE GENOMIC DNA]</scope>
    <source>
        <strain evidence="3">BL9</strain>
    </source>
</reference>
<keyword evidence="3" id="KW-1185">Reference proteome</keyword>
<dbReference type="Proteomes" id="UP000443582">
    <property type="component" value="Unassembled WGS sequence"/>
</dbReference>
<comment type="caution">
    <text evidence="2">The sequence shown here is derived from an EMBL/GenBank/DDBJ whole genome shotgun (WGS) entry which is preliminary data.</text>
</comment>
<evidence type="ECO:0000313" key="2">
    <source>
        <dbReference type="EMBL" id="RZF20823.1"/>
    </source>
</evidence>
<evidence type="ECO:0000313" key="3">
    <source>
        <dbReference type="Proteomes" id="UP000443582"/>
    </source>
</evidence>
<dbReference type="RefSeq" id="WP_133296967.1">
    <property type="nucleotide sequence ID" value="NZ_QDKL01000003.1"/>
</dbReference>
<dbReference type="EMBL" id="QDKL01000003">
    <property type="protein sequence ID" value="RZF20823.1"/>
    <property type="molecule type" value="Genomic_DNA"/>
</dbReference>